<dbReference type="PANTHER" id="PTHR15827">
    <property type="entry name" value="CYCLIN-DEPENDENT KINASE 2-INTERACTING PROTEIN"/>
    <property type="match status" value="1"/>
</dbReference>
<evidence type="ECO:0000313" key="1">
    <source>
        <dbReference type="EMBL" id="KYR02400.1"/>
    </source>
</evidence>
<dbReference type="Proteomes" id="UP000076078">
    <property type="component" value="Unassembled WGS sequence"/>
</dbReference>
<comment type="caution">
    <text evidence="1">The sequence shown here is derived from an EMBL/GenBank/DDBJ whole genome shotgun (WGS) entry which is preliminary data.</text>
</comment>
<reference evidence="1 2" key="1">
    <citation type="submission" date="2015-12" db="EMBL/GenBank/DDBJ databases">
        <title>Dictyostelia acquired genes for synthesis and detection of signals that induce cell-type specialization by lateral gene transfer from prokaryotes.</title>
        <authorList>
            <person name="Gloeckner G."/>
            <person name="Schaap P."/>
        </authorList>
    </citation>
    <scope>NUCLEOTIDE SEQUENCE [LARGE SCALE GENOMIC DNA]</scope>
    <source>
        <strain evidence="1 2">TK</strain>
    </source>
</reference>
<name>A0A152A831_TIELA</name>
<sequence>MQNILSNYKELSTQWNTYRDKGTKIANTLINKHLEIVYLDAHTVTPSLCNNLHLKYQLEKNLFQTLVDLYQKLYSCYSELKIISESFNRIPLTLTIMIVNYFLEIFLMYEKSLENKEVILNNILSIQDREELVVLISSWSHDIHINYTTIDQIEEMFNITSYG</sequence>
<protein>
    <submittedName>
        <fullName evidence="1">Uncharacterized protein</fullName>
    </submittedName>
</protein>
<dbReference type="PANTHER" id="PTHR15827:SF2">
    <property type="entry name" value="CYCLIN-DEPENDENT KINASE 2-INTERACTING PROTEIN"/>
    <property type="match status" value="1"/>
</dbReference>
<organism evidence="1 2">
    <name type="scientific">Tieghemostelium lacteum</name>
    <name type="common">Slime mold</name>
    <name type="synonym">Dictyostelium lacteum</name>
    <dbReference type="NCBI Taxonomy" id="361077"/>
    <lineage>
        <taxon>Eukaryota</taxon>
        <taxon>Amoebozoa</taxon>
        <taxon>Evosea</taxon>
        <taxon>Eumycetozoa</taxon>
        <taxon>Dictyostelia</taxon>
        <taxon>Dictyosteliales</taxon>
        <taxon>Raperosteliaceae</taxon>
        <taxon>Tieghemostelium</taxon>
    </lineage>
</organism>
<dbReference type="OMA" id="CWSNDIH"/>
<keyword evidence="2" id="KW-1185">Reference proteome</keyword>
<proteinExistence type="predicted"/>
<dbReference type="InParanoid" id="A0A152A831"/>
<dbReference type="AlphaFoldDB" id="A0A152A831"/>
<accession>A0A152A831</accession>
<dbReference type="OrthoDB" id="17066at2759"/>
<gene>
    <name evidence="1" type="ORF">DLAC_01240</name>
</gene>
<evidence type="ECO:0000313" key="2">
    <source>
        <dbReference type="Proteomes" id="UP000076078"/>
    </source>
</evidence>
<dbReference type="EMBL" id="LODT01000004">
    <property type="protein sequence ID" value="KYR02400.1"/>
    <property type="molecule type" value="Genomic_DNA"/>
</dbReference>